<dbReference type="OrthoDB" id="2974736at2"/>
<organism evidence="1 2">
    <name type="scientific">Virgibacillus profundi</name>
    <dbReference type="NCBI Taxonomy" id="2024555"/>
    <lineage>
        <taxon>Bacteria</taxon>
        <taxon>Bacillati</taxon>
        <taxon>Bacillota</taxon>
        <taxon>Bacilli</taxon>
        <taxon>Bacillales</taxon>
        <taxon>Bacillaceae</taxon>
        <taxon>Virgibacillus</taxon>
    </lineage>
</organism>
<dbReference type="Proteomes" id="UP000218887">
    <property type="component" value="Unassembled WGS sequence"/>
</dbReference>
<comment type="caution">
    <text evidence="1">The sequence shown here is derived from an EMBL/GenBank/DDBJ whole genome shotgun (WGS) entry which is preliminary data.</text>
</comment>
<dbReference type="RefSeq" id="WP_095654767.1">
    <property type="nucleotide sequence ID" value="NZ_NPOA01000004.1"/>
</dbReference>
<sequence>MSEDNKQVKTTKQPTPKKLTMAKVKRTAKEVNTMSSYELNEDVAIKFYPTFPESKIHELLQEVQNILNYLNEIGEDITDDELGQHVFLLTIKHFTDLKPQISDKFEEQLQQMSQLIDAGYYKQILNEVFSQSEIDKVAKAMAELRSRYEFLASIEDNTKENLKVLELKNQEMFNTLSKEAIRSRVNNNIQ</sequence>
<accession>A0A2A2IGA8</accession>
<reference evidence="1 2" key="1">
    <citation type="submission" date="2017-08" db="EMBL/GenBank/DDBJ databases">
        <title>Virgibacillus indicus sp. nov. and Virgibacillus profoundi sp. nov, two moderately halophilic bacteria isolated from marine sediment by using the Microfluidic Streak Plate.</title>
        <authorList>
            <person name="Xu B."/>
            <person name="Hu B."/>
            <person name="Wang J."/>
            <person name="Zhu Y."/>
            <person name="Huang L."/>
            <person name="Du W."/>
            <person name="Huang Y."/>
        </authorList>
    </citation>
    <scope>NUCLEOTIDE SEQUENCE [LARGE SCALE GENOMIC DNA]</scope>
    <source>
        <strain evidence="1 2">IO3-P3-H5</strain>
    </source>
</reference>
<protein>
    <submittedName>
        <fullName evidence="1">Uncharacterized protein</fullName>
    </submittedName>
</protein>
<dbReference type="AlphaFoldDB" id="A0A2A2IGA8"/>
<keyword evidence="2" id="KW-1185">Reference proteome</keyword>
<dbReference type="EMBL" id="NPOA01000004">
    <property type="protein sequence ID" value="PAV30165.1"/>
    <property type="molecule type" value="Genomic_DNA"/>
</dbReference>
<gene>
    <name evidence="1" type="ORF">CIL05_06775</name>
</gene>
<proteinExistence type="predicted"/>
<name>A0A2A2IGA8_9BACI</name>
<evidence type="ECO:0000313" key="1">
    <source>
        <dbReference type="EMBL" id="PAV30165.1"/>
    </source>
</evidence>
<evidence type="ECO:0000313" key="2">
    <source>
        <dbReference type="Proteomes" id="UP000218887"/>
    </source>
</evidence>